<feature type="region of interest" description="Disordered" evidence="1">
    <location>
        <begin position="1"/>
        <end position="30"/>
    </location>
</feature>
<protein>
    <submittedName>
        <fullName evidence="2">Uncharacterized protein</fullName>
    </submittedName>
</protein>
<gene>
    <name evidence="2" type="ORF">ACKI1S_23460</name>
</gene>
<dbReference type="RefSeq" id="WP_369277410.1">
    <property type="nucleotide sequence ID" value="NZ_JBJVMW010000011.1"/>
</dbReference>
<proteinExistence type="predicted"/>
<reference evidence="2 3" key="1">
    <citation type="submission" date="2024-12" db="EMBL/GenBank/DDBJ databases">
        <title>Forecasting of Potato common scab and diversities of Pathogenic streptomyces spp. in china.</title>
        <authorList>
            <person name="Handique U."/>
            <person name="Wu J."/>
        </authorList>
    </citation>
    <scope>NUCLEOTIDE SEQUENCE [LARGE SCALE GENOMIC DNA]</scope>
    <source>
        <strain evidence="2 3">ZRIMU1585</strain>
    </source>
</reference>
<evidence type="ECO:0000313" key="3">
    <source>
        <dbReference type="Proteomes" id="UP001631993"/>
    </source>
</evidence>
<evidence type="ECO:0000313" key="2">
    <source>
        <dbReference type="EMBL" id="MFM9649090.1"/>
    </source>
</evidence>
<dbReference type="EMBL" id="JBJVNE010000011">
    <property type="protein sequence ID" value="MFM9649090.1"/>
    <property type="molecule type" value="Genomic_DNA"/>
</dbReference>
<accession>A0ABW9IKT6</accession>
<keyword evidence="3" id="KW-1185">Reference proteome</keyword>
<sequence length="142" mass="15919">MSATPSPEQASAEDEKFNPHDFPQKLRDAQRRAAELYAEIRTFQSRLPWSREPHEGWPEVTERGRERAGRAASSGWPPADAAAYDKLREELLEAAAYVHTHGWWKTCRDHGVQGADLVAARQALKTAKGTVPLSREDVEQTA</sequence>
<comment type="caution">
    <text evidence="2">The sequence shown here is derived from an EMBL/GenBank/DDBJ whole genome shotgun (WGS) entry which is preliminary data.</text>
</comment>
<feature type="compositionally biased region" description="Basic and acidic residues" evidence="1">
    <location>
        <begin position="50"/>
        <end position="69"/>
    </location>
</feature>
<dbReference type="Proteomes" id="UP001631993">
    <property type="component" value="Unassembled WGS sequence"/>
</dbReference>
<feature type="region of interest" description="Disordered" evidence="1">
    <location>
        <begin position="50"/>
        <end position="79"/>
    </location>
</feature>
<name>A0ABW9IKT6_STRGJ</name>
<evidence type="ECO:0000256" key="1">
    <source>
        <dbReference type="SAM" id="MobiDB-lite"/>
    </source>
</evidence>
<organism evidence="2 3">
    <name type="scientific">Streptomyces galilaeus</name>
    <dbReference type="NCBI Taxonomy" id="33899"/>
    <lineage>
        <taxon>Bacteria</taxon>
        <taxon>Bacillati</taxon>
        <taxon>Actinomycetota</taxon>
        <taxon>Actinomycetes</taxon>
        <taxon>Kitasatosporales</taxon>
        <taxon>Streptomycetaceae</taxon>
        <taxon>Streptomyces</taxon>
    </lineage>
</organism>
<feature type="compositionally biased region" description="Basic and acidic residues" evidence="1">
    <location>
        <begin position="13"/>
        <end position="30"/>
    </location>
</feature>